<feature type="region of interest" description="Disordered" evidence="1">
    <location>
        <begin position="24"/>
        <end position="51"/>
    </location>
</feature>
<sequence>MAARLCCQLDSARDVLLLRPFGPQSSGPPFPRPAAGSAASSTSSLSPSDESDLPLGRLPACFASASGPCCLVFTCADLRTMDSTVNFVSWHAKRQLGMPSKDLWTPYIKDQLLTDQLLTIIDWMQFYFKSFFFLFSDFMVSTPALDFMGLSLQFWI</sequence>
<dbReference type="EMBL" id="M60766">
    <property type="protein sequence ID" value="AAA37110.1"/>
    <property type="molecule type" value="Genomic_DNA"/>
</dbReference>
<dbReference type="HAMAP" id="MF_04074">
    <property type="entry name" value="HBV_X"/>
    <property type="match status" value="1"/>
</dbReference>
<dbReference type="AlphaFoldDB" id="Q90139"/>
<protein>
    <submittedName>
        <fullName evidence="2">Protein coding region crossing over viral/host boundary</fullName>
    </submittedName>
</protein>
<evidence type="ECO:0000313" key="2">
    <source>
        <dbReference type="EMBL" id="AAA37110.1"/>
    </source>
</evidence>
<evidence type="ECO:0000256" key="1">
    <source>
        <dbReference type="SAM" id="MobiDB-lite"/>
    </source>
</evidence>
<organism evidence="2">
    <name type="scientific">Marmota monax</name>
    <name type="common">Woodchuck</name>
    <dbReference type="NCBI Taxonomy" id="9995"/>
    <lineage>
        <taxon>Eukaryota</taxon>
        <taxon>Metazoa</taxon>
        <taxon>Chordata</taxon>
        <taxon>Craniata</taxon>
        <taxon>Vertebrata</taxon>
        <taxon>Euteleostomi</taxon>
        <taxon>Mammalia</taxon>
        <taxon>Eutheria</taxon>
        <taxon>Euarchontoglires</taxon>
        <taxon>Glires</taxon>
        <taxon>Rodentia</taxon>
        <taxon>Sciuromorpha</taxon>
        <taxon>Sciuridae</taxon>
        <taxon>Xerinae</taxon>
        <taxon>Marmotini</taxon>
        <taxon>Marmota</taxon>
    </lineage>
</organism>
<name>Q90139_MARMO</name>
<dbReference type="Pfam" id="PF00739">
    <property type="entry name" value="X"/>
    <property type="match status" value="1"/>
</dbReference>
<accession>Q90139</accession>
<feature type="compositionally biased region" description="Low complexity" evidence="1">
    <location>
        <begin position="33"/>
        <end position="51"/>
    </location>
</feature>
<proteinExistence type="inferred from homology"/>
<dbReference type="GO" id="GO:0019079">
    <property type="term" value="P:viral genome replication"/>
    <property type="evidence" value="ECO:0007669"/>
    <property type="project" value="InterPro"/>
</dbReference>
<dbReference type="InterPro" id="IPR000236">
    <property type="entry name" value="Transactivation_prot_X"/>
</dbReference>
<reference evidence="2" key="1">
    <citation type="journal article" date="1991" name="Gene">
        <title>Integration of woodchuck hepatitis virus (WHV) DNA at two chromosomal sites (Vk and gag-like) in a hepatocellular carcinoma.</title>
        <authorList>
            <person name="Yamazoe M."/>
            <person name="Nakai S."/>
            <person name="Ogasawara N."/>
            <person name="Yoshikawa H."/>
        </authorList>
    </citation>
    <scope>NUCLEOTIDE SEQUENCE</scope>
    <source>
        <tissue evidence="2">Liver</tissue>
    </source>
</reference>